<evidence type="ECO:0000313" key="2">
    <source>
        <dbReference type="Proteomes" id="UP000197090"/>
    </source>
</evidence>
<dbReference type="NCBIfam" id="TIGR03696">
    <property type="entry name" value="Rhs_assc_core"/>
    <property type="match status" value="1"/>
</dbReference>
<dbReference type="EMBL" id="NIVX01000002">
    <property type="protein sequence ID" value="OWQ78987.1"/>
    <property type="molecule type" value="Genomic_DNA"/>
</dbReference>
<name>A0A246IFR4_STEMA</name>
<sequence>MAIARSPDVPAWARSRKSEVFGNQIPSADPDGDGVAVELALRFPGQQATDASGLFYNYQREYDPAVGRYSQSDPIGLNAGVSTYGYVISNPTRFIDPLGLTTTLITTYNFGIANHSAIHVSRPGKPDFLYDPSGTYAPGGRRGTGGLFEGRDASLASYKKYQVGTGSRVVFTVIPLTPEQELTLIANAEEWGDARGFWCASHVSGALGGMCGIKQTLFPGVLQKSAKAAECPVK</sequence>
<accession>A0A246IFR4</accession>
<dbReference type="PRINTS" id="PR00394">
    <property type="entry name" value="RHSPROTEIN"/>
</dbReference>
<reference evidence="1 2" key="1">
    <citation type="submission" date="2017-06" db="EMBL/GenBank/DDBJ databases">
        <authorList>
            <person name="Kim H.J."/>
            <person name="Triplett B.A."/>
        </authorList>
    </citation>
    <scope>NUCLEOTIDE SEQUENCE [LARGE SCALE GENOMIC DNA]</scope>
    <source>
        <strain evidence="1 2">594</strain>
    </source>
</reference>
<dbReference type="Proteomes" id="UP000197090">
    <property type="component" value="Unassembled WGS sequence"/>
</dbReference>
<dbReference type="AlphaFoldDB" id="A0A246IFR4"/>
<comment type="caution">
    <text evidence="1">The sequence shown here is derived from an EMBL/GenBank/DDBJ whole genome shotgun (WGS) entry which is preliminary data.</text>
</comment>
<evidence type="ECO:0008006" key="3">
    <source>
        <dbReference type="Google" id="ProtNLM"/>
    </source>
</evidence>
<dbReference type="InterPro" id="IPR050708">
    <property type="entry name" value="T6SS_VgrG/RHS"/>
</dbReference>
<organism evidence="1 2">
    <name type="scientific">Stenotrophomonas maltophilia</name>
    <name type="common">Pseudomonas maltophilia</name>
    <name type="synonym">Xanthomonas maltophilia</name>
    <dbReference type="NCBI Taxonomy" id="40324"/>
    <lineage>
        <taxon>Bacteria</taxon>
        <taxon>Pseudomonadati</taxon>
        <taxon>Pseudomonadota</taxon>
        <taxon>Gammaproteobacteria</taxon>
        <taxon>Lysobacterales</taxon>
        <taxon>Lysobacteraceae</taxon>
        <taxon>Stenotrophomonas</taxon>
        <taxon>Stenotrophomonas maltophilia group</taxon>
    </lineage>
</organism>
<dbReference type="PANTHER" id="PTHR32305">
    <property type="match status" value="1"/>
</dbReference>
<evidence type="ECO:0000313" key="1">
    <source>
        <dbReference type="EMBL" id="OWQ78987.1"/>
    </source>
</evidence>
<protein>
    <recommendedName>
        <fullName evidence="3">RHS repeat-associated core domain-containing protein</fullName>
    </recommendedName>
</protein>
<dbReference type="Gene3D" id="2.180.10.10">
    <property type="entry name" value="RHS repeat-associated core"/>
    <property type="match status" value="1"/>
</dbReference>
<gene>
    <name evidence="1" type="ORF">CEE63_00330</name>
</gene>
<dbReference type="InterPro" id="IPR022385">
    <property type="entry name" value="Rhs_assc_core"/>
</dbReference>
<proteinExistence type="predicted"/>
<dbReference type="PANTHER" id="PTHR32305:SF15">
    <property type="entry name" value="PROTEIN RHSA-RELATED"/>
    <property type="match status" value="1"/>
</dbReference>